<evidence type="ECO:0000256" key="2">
    <source>
        <dbReference type="PROSITE-ProRule" id="PRU00335"/>
    </source>
</evidence>
<dbReference type="InterPro" id="IPR001647">
    <property type="entry name" value="HTH_TetR"/>
</dbReference>
<reference evidence="4 5" key="1">
    <citation type="submission" date="2021-04" db="EMBL/GenBank/DDBJ databases">
        <title>Whole genome analysis of root endophytic bacterium Microbacterium paraoxydans ku-mp colonizing RP-bio226 rice variety.</title>
        <authorList>
            <person name="Ulaganathan K."/>
            <person name="Latha B."/>
        </authorList>
    </citation>
    <scope>NUCLEOTIDE SEQUENCE [LARGE SCALE GENOMIC DNA]</scope>
    <source>
        <strain evidence="5">ku-mp</strain>
    </source>
</reference>
<dbReference type="Proteomes" id="UP000678243">
    <property type="component" value="Unassembled WGS sequence"/>
</dbReference>
<dbReference type="InterPro" id="IPR041479">
    <property type="entry name" value="TetR_CgmR_C"/>
</dbReference>
<dbReference type="Gene3D" id="1.10.357.10">
    <property type="entry name" value="Tetracycline Repressor, domain 2"/>
    <property type="match status" value="1"/>
</dbReference>
<evidence type="ECO:0000313" key="4">
    <source>
        <dbReference type="EMBL" id="MBS0022493.1"/>
    </source>
</evidence>
<dbReference type="PRINTS" id="PR00455">
    <property type="entry name" value="HTHTETR"/>
</dbReference>
<protein>
    <submittedName>
        <fullName evidence="4">TetR/AcrR family transcriptional regulator</fullName>
    </submittedName>
</protein>
<dbReference type="InterPro" id="IPR009057">
    <property type="entry name" value="Homeodomain-like_sf"/>
</dbReference>
<organism evidence="4 5">
    <name type="scientific">Microbacterium paraoxydans</name>
    <dbReference type="NCBI Taxonomy" id="199592"/>
    <lineage>
        <taxon>Bacteria</taxon>
        <taxon>Bacillati</taxon>
        <taxon>Actinomycetota</taxon>
        <taxon>Actinomycetes</taxon>
        <taxon>Micrococcales</taxon>
        <taxon>Microbacteriaceae</taxon>
        <taxon>Microbacterium</taxon>
    </lineage>
</organism>
<dbReference type="PROSITE" id="PS50977">
    <property type="entry name" value="HTH_TETR_2"/>
    <property type="match status" value="1"/>
</dbReference>
<feature type="DNA-binding region" description="H-T-H motif" evidence="2">
    <location>
        <begin position="21"/>
        <end position="40"/>
    </location>
</feature>
<name>A0ABS5IHQ0_9MICO</name>
<evidence type="ECO:0000256" key="1">
    <source>
        <dbReference type="ARBA" id="ARBA00023125"/>
    </source>
</evidence>
<feature type="domain" description="HTH tetR-type" evidence="3">
    <location>
        <begin position="1"/>
        <end position="58"/>
    </location>
</feature>
<keyword evidence="5" id="KW-1185">Reference proteome</keyword>
<dbReference type="SUPFAM" id="SSF46689">
    <property type="entry name" value="Homeodomain-like"/>
    <property type="match status" value="1"/>
</dbReference>
<accession>A0ABS5IHQ0</accession>
<keyword evidence="1 2" id="KW-0238">DNA-binding</keyword>
<dbReference type="Pfam" id="PF17937">
    <property type="entry name" value="TetR_C_28"/>
    <property type="match status" value="1"/>
</dbReference>
<dbReference type="RefSeq" id="WP_211539592.1">
    <property type="nucleotide sequence ID" value="NZ_JAGTUK010000001.1"/>
</dbReference>
<gene>
    <name evidence="4" type="ORF">KE274_00060</name>
</gene>
<dbReference type="Pfam" id="PF00440">
    <property type="entry name" value="TetR_N"/>
    <property type="match status" value="1"/>
</dbReference>
<sequence>MRDKILETARRLTLEKGTVPSLNAVVEASGVSKGGLTHHFPTRASLLTGLAHAALGDVDAAMERGAAEGRAAETWLRLSVPGAEERALLQGLAAAFRPTDPGYESILEDARVAIERWESLIAAEVGDPVRARVIRLVGDALAANAVAGIDQDATDLDALIGHLIPAPVDPGARG</sequence>
<evidence type="ECO:0000313" key="5">
    <source>
        <dbReference type="Proteomes" id="UP000678243"/>
    </source>
</evidence>
<dbReference type="EMBL" id="JAGTUK010000001">
    <property type="protein sequence ID" value="MBS0022493.1"/>
    <property type="molecule type" value="Genomic_DNA"/>
</dbReference>
<comment type="caution">
    <text evidence="4">The sequence shown here is derived from an EMBL/GenBank/DDBJ whole genome shotgun (WGS) entry which is preliminary data.</text>
</comment>
<evidence type="ECO:0000259" key="3">
    <source>
        <dbReference type="PROSITE" id="PS50977"/>
    </source>
</evidence>
<proteinExistence type="predicted"/>